<accession>A0A366MGK0</accession>
<dbReference type="Proteomes" id="UP000253099">
    <property type="component" value="Unassembled WGS sequence"/>
</dbReference>
<proteinExistence type="predicted"/>
<gene>
    <name evidence="1" type="ORF">ALNOE001_00120</name>
</gene>
<evidence type="ECO:0000313" key="2">
    <source>
        <dbReference type="Proteomes" id="UP000253099"/>
    </source>
</evidence>
<evidence type="ECO:0000313" key="1">
    <source>
        <dbReference type="EMBL" id="RBQ24592.1"/>
    </source>
</evidence>
<organism evidence="1 2">
    <name type="scientific">Candidatus Methanobinarius endosymbioticus</name>
    <dbReference type="NCBI Taxonomy" id="2006182"/>
    <lineage>
        <taxon>Archaea</taxon>
        <taxon>Methanobacteriati</taxon>
        <taxon>Methanobacteriota</taxon>
        <taxon>Methanomada group</taxon>
        <taxon>Methanobacteria</taxon>
        <taxon>Methanobacteriales</taxon>
        <taxon>Methanobacteriaceae</taxon>
        <taxon>Candidatus Methanobinarius</taxon>
    </lineage>
</organism>
<comment type="caution">
    <text evidence="1">The sequence shown here is derived from an EMBL/GenBank/DDBJ whole genome shotgun (WGS) entry which is preliminary data.</text>
</comment>
<protein>
    <submittedName>
        <fullName evidence="1">Uncharacterized protein</fullName>
    </submittedName>
</protein>
<reference evidence="1 2" key="1">
    <citation type="submission" date="2018-06" db="EMBL/GenBank/DDBJ databases">
        <title>Genomic insight into two independent archaeal endosymbiosis events.</title>
        <authorList>
            <person name="Lind A.E."/>
            <person name="Lewis W.H."/>
            <person name="Spang A."/>
            <person name="Guy L."/>
            <person name="Embley M.T."/>
            <person name="Ettema T.J.G."/>
        </authorList>
    </citation>
    <scope>NUCLEOTIDE SEQUENCE [LARGE SCALE GENOMIC DNA]</scope>
    <source>
        <strain evidence="1">NOE</strain>
    </source>
</reference>
<dbReference type="EMBL" id="NIZT01000001">
    <property type="protein sequence ID" value="RBQ24592.1"/>
    <property type="molecule type" value="Genomic_DNA"/>
</dbReference>
<name>A0A366MGK0_9EURY</name>
<dbReference type="AlphaFoldDB" id="A0A366MGK0"/>
<sequence>MTFFKSYTYSNLDNKLGSKYYTIKFNKRYRLLDLKLQSKVLYEFNNKTNVLRIYIKNLKPGESTGLKFVVQRKMGRDIKTYKKINLFVKTFINTRKTKKITLKKKFVYKNFNKSKTSRTINTKLGSSKLYFVKVSGYANYIFNESKNNLNFLIKKLQY</sequence>
<keyword evidence="2" id="KW-1185">Reference proteome</keyword>